<keyword evidence="7" id="KW-0812">Transmembrane</keyword>
<evidence type="ECO:0000256" key="25">
    <source>
        <dbReference type="ARBA" id="ARBA00067282"/>
    </source>
</evidence>
<dbReference type="PROSITE" id="PS00086">
    <property type="entry name" value="CYTOCHROME_P450"/>
    <property type="match status" value="1"/>
</dbReference>
<dbReference type="InterPro" id="IPR036396">
    <property type="entry name" value="Cyt_P450_sf"/>
</dbReference>
<dbReference type="PANTHER" id="PTHR24300:SF403">
    <property type="entry name" value="CYTOCHROME P450 306A1"/>
    <property type="match status" value="1"/>
</dbReference>
<evidence type="ECO:0000256" key="10">
    <source>
        <dbReference type="ARBA" id="ARBA00022824"/>
    </source>
</evidence>
<evidence type="ECO:0000256" key="15">
    <source>
        <dbReference type="ARBA" id="ARBA00023033"/>
    </source>
</evidence>
<dbReference type="GO" id="GO:0020037">
    <property type="term" value="F:heme binding"/>
    <property type="evidence" value="ECO:0007669"/>
    <property type="project" value="InterPro"/>
</dbReference>
<evidence type="ECO:0000256" key="19">
    <source>
        <dbReference type="ARBA" id="ARBA00049206"/>
    </source>
</evidence>
<dbReference type="Pfam" id="PF00067">
    <property type="entry name" value="p450"/>
    <property type="match status" value="1"/>
</dbReference>
<organism>
    <name type="scientific">Branchiostoma floridae</name>
    <name type="common">Florida lancelet</name>
    <name type="synonym">Amphioxus</name>
    <dbReference type="NCBI Taxonomy" id="7739"/>
    <lineage>
        <taxon>Eukaryota</taxon>
        <taxon>Metazoa</taxon>
        <taxon>Chordata</taxon>
        <taxon>Cephalochordata</taxon>
        <taxon>Leptocardii</taxon>
        <taxon>Amphioxiformes</taxon>
        <taxon>Branchiostomatidae</taxon>
        <taxon>Branchiostoma</taxon>
    </lineage>
</organism>
<keyword evidence="9" id="KW-0999">Mitochondrion inner membrane</keyword>
<comment type="subcellular location">
    <subcellularLocation>
        <location evidence="4">Endoplasmic reticulum membrane</location>
        <topology evidence="4">Multi-pass membrane protein</topology>
    </subcellularLocation>
    <subcellularLocation>
        <location evidence="2">Microsome membrane</location>
        <topology evidence="2">Multi-pass membrane protein</topology>
    </subcellularLocation>
    <subcellularLocation>
        <location evidence="3">Mitochondrion inner membrane</location>
        <topology evidence="3">Multi-pass membrane protein</topology>
    </subcellularLocation>
</comment>
<evidence type="ECO:0000256" key="26">
    <source>
        <dbReference type="ARBA" id="ARBA00079181"/>
    </source>
</evidence>
<dbReference type="FunFam" id="1.10.630.10:FF:000017">
    <property type="entry name" value="cytochrome P450 2U1 isoform X1"/>
    <property type="match status" value="1"/>
</dbReference>
<keyword evidence="14 27" id="KW-0408">Iron</keyword>
<dbReference type="STRING" id="7739.C3Z1L9"/>
<reference evidence="29" key="1">
    <citation type="journal article" date="2008" name="Nature">
        <title>The amphioxus genome and the evolution of the chordate karyotype.</title>
        <authorList>
            <consortium name="US DOE Joint Genome Institute (JGI-PGF)"/>
            <person name="Putnam N.H."/>
            <person name="Butts T."/>
            <person name="Ferrier D.E.K."/>
            <person name="Furlong R.F."/>
            <person name="Hellsten U."/>
            <person name="Kawashima T."/>
            <person name="Robinson-Rechavi M."/>
            <person name="Shoguchi E."/>
            <person name="Terry A."/>
            <person name="Yu J.-K."/>
            <person name="Benito-Gutierrez E.L."/>
            <person name="Dubchak I."/>
            <person name="Garcia-Fernandez J."/>
            <person name="Gibson-Brown J.J."/>
            <person name="Grigoriev I.V."/>
            <person name="Horton A.C."/>
            <person name="de Jong P.J."/>
            <person name="Jurka J."/>
            <person name="Kapitonov V.V."/>
            <person name="Kohara Y."/>
            <person name="Kuroki Y."/>
            <person name="Lindquist E."/>
            <person name="Lucas S."/>
            <person name="Osoegawa K."/>
            <person name="Pennacchio L.A."/>
            <person name="Salamov A.A."/>
            <person name="Satou Y."/>
            <person name="Sauka-Spengler T."/>
            <person name="Schmutz J."/>
            <person name="Shin-I T."/>
            <person name="Toyoda A."/>
            <person name="Bronner-Fraser M."/>
            <person name="Fujiyama A."/>
            <person name="Holland L.Z."/>
            <person name="Holland P.W.H."/>
            <person name="Satoh N."/>
            <person name="Rokhsar D.S."/>
        </authorList>
    </citation>
    <scope>NUCLEOTIDE SEQUENCE [LARGE SCALE GENOMIC DNA]</scope>
    <source>
        <strain evidence="29">S238N-H82</strain>
        <tissue evidence="29">Testes</tissue>
    </source>
</reference>
<evidence type="ECO:0000256" key="28">
    <source>
        <dbReference type="RuleBase" id="RU000461"/>
    </source>
</evidence>
<evidence type="ECO:0000256" key="6">
    <source>
        <dbReference type="ARBA" id="ARBA00022617"/>
    </source>
</evidence>
<keyword evidence="17" id="KW-0496">Mitochondrion</keyword>
<evidence type="ECO:0000256" key="11">
    <source>
        <dbReference type="ARBA" id="ARBA00022848"/>
    </source>
</evidence>
<dbReference type="GO" id="GO:0102033">
    <property type="term" value="F:long-chain fatty acid omega-hydroxylase activity"/>
    <property type="evidence" value="ECO:0007669"/>
    <property type="project" value="UniProtKB-EC"/>
</dbReference>
<dbReference type="Gene3D" id="1.10.630.10">
    <property type="entry name" value="Cytochrome P450"/>
    <property type="match status" value="1"/>
</dbReference>
<evidence type="ECO:0000256" key="9">
    <source>
        <dbReference type="ARBA" id="ARBA00022792"/>
    </source>
</evidence>
<keyword evidence="13 28" id="KW-0560">Oxidoreductase</keyword>
<dbReference type="EC" id="1.14.14.80" evidence="24"/>
<evidence type="ECO:0000256" key="8">
    <source>
        <dbReference type="ARBA" id="ARBA00022723"/>
    </source>
</evidence>
<dbReference type="InterPro" id="IPR001128">
    <property type="entry name" value="Cyt_P450"/>
</dbReference>
<evidence type="ECO:0000256" key="14">
    <source>
        <dbReference type="ARBA" id="ARBA00023004"/>
    </source>
</evidence>
<comment type="catalytic activity">
    <reaction evidence="19">
        <text>(5Z,8Z,11Z,14Z)-eicosatetraenoate + reduced [NADPH--hemoprotein reductase] + O2 = 19-hydroxy-(5Z,8Z,11Z,14Z)-eicosatetraenoate + oxidized [NADPH--hemoprotein reductase] + H2O + H(+)</text>
        <dbReference type="Rhea" id="RHEA:39759"/>
        <dbReference type="Rhea" id="RHEA-COMP:11964"/>
        <dbReference type="Rhea" id="RHEA-COMP:11965"/>
        <dbReference type="ChEBI" id="CHEBI:15377"/>
        <dbReference type="ChEBI" id="CHEBI:15378"/>
        <dbReference type="ChEBI" id="CHEBI:15379"/>
        <dbReference type="ChEBI" id="CHEBI:32395"/>
        <dbReference type="ChEBI" id="CHEBI:57618"/>
        <dbReference type="ChEBI" id="CHEBI:58210"/>
        <dbReference type="ChEBI" id="CHEBI:76627"/>
    </reaction>
    <physiologicalReaction direction="left-to-right" evidence="19">
        <dbReference type="Rhea" id="RHEA:39760"/>
    </physiologicalReaction>
</comment>
<keyword evidence="10" id="KW-0256">Endoplasmic reticulum</keyword>
<comment type="similarity">
    <text evidence="5 28">Belongs to the cytochrome P450 family.</text>
</comment>
<dbReference type="InterPro" id="IPR050182">
    <property type="entry name" value="Cytochrome_P450_fam2"/>
</dbReference>
<evidence type="ECO:0000256" key="24">
    <source>
        <dbReference type="ARBA" id="ARBA00066560"/>
    </source>
</evidence>
<dbReference type="GO" id="GO:0005789">
    <property type="term" value="C:endoplasmic reticulum membrane"/>
    <property type="evidence" value="ECO:0007669"/>
    <property type="project" value="UniProtKB-SubCell"/>
</dbReference>
<evidence type="ECO:0000256" key="2">
    <source>
        <dbReference type="ARBA" id="ARBA00004154"/>
    </source>
</evidence>
<evidence type="ECO:0000256" key="21">
    <source>
        <dbReference type="ARBA" id="ARBA00052159"/>
    </source>
</evidence>
<keyword evidence="8 27" id="KW-0479">Metal-binding</keyword>
<dbReference type="GO" id="GO:0005743">
    <property type="term" value="C:mitochondrial inner membrane"/>
    <property type="evidence" value="ECO:0007669"/>
    <property type="project" value="UniProtKB-SubCell"/>
</dbReference>
<keyword evidence="15 28" id="KW-0503">Monooxygenase</keyword>
<keyword evidence="6 27" id="KW-0349">Heme</keyword>
<evidence type="ECO:0000256" key="12">
    <source>
        <dbReference type="ARBA" id="ARBA00022989"/>
    </source>
</evidence>
<evidence type="ECO:0000256" key="13">
    <source>
        <dbReference type="ARBA" id="ARBA00023002"/>
    </source>
</evidence>
<evidence type="ECO:0000256" key="4">
    <source>
        <dbReference type="ARBA" id="ARBA00004477"/>
    </source>
</evidence>
<evidence type="ECO:0000256" key="18">
    <source>
        <dbReference type="ARBA" id="ARBA00023136"/>
    </source>
</evidence>
<dbReference type="GO" id="GO:0006629">
    <property type="term" value="P:lipid metabolic process"/>
    <property type="evidence" value="ECO:0007669"/>
    <property type="project" value="UniProtKB-KW"/>
</dbReference>
<dbReference type="InterPro" id="IPR017972">
    <property type="entry name" value="Cyt_P450_CS"/>
</dbReference>
<accession>C3Z1L9</accession>
<keyword evidence="12" id="KW-1133">Transmembrane helix</keyword>
<comment type="function">
    <text evidence="23">A cytochrome P450 monooxygenase involved in the metabolism of arachidonic acid and its conjugates. Mechanistically, uses molecular oxygen inserting one oxygen atom into a substrate, and reducing the second into a water molecule, with two electrons provided by NADPH via cytochrome P450 reductase (CPR; NADPH-ferrihemoprotein reductase). Acts as an omega and omega-1 hydroxylase for arachidonic acid and possibly for other long chain fatty acids. May modulate the arachidonic acid signaling pathway and play a role in other fatty acid signaling processes. May down-regulate the biological activities of N-arachidonoyl-serotonin, an endocannabinoid that has anti-nociceptive effects through inhibition of fatty acid amide hydrolase FAAH, TRPV1 receptor and T-type calcium channels. Catalyzes C-2 oxidation of the indole ring of N-arachidonoyl-serotonin forming a less active product 2-oxo-N-arachidonoyl-serotonin.</text>
</comment>
<comment type="catalytic activity">
    <reaction evidence="21">
        <text>N-[(5Z,8Z,11Z,14Z)-eicosatetraenoyl]-serotonin + reduced [NADPH--hemoprotein reductase] + O2 = 2-oxo-N-[(5Z,8Z,11Z,14Z)-eicosatetraenoyl]-serotonin + oxidized [NADPH--hemoprotein reductase] + H2O + H(+)</text>
        <dbReference type="Rhea" id="RHEA:50296"/>
        <dbReference type="Rhea" id="RHEA-COMP:11964"/>
        <dbReference type="Rhea" id="RHEA-COMP:11965"/>
        <dbReference type="ChEBI" id="CHEBI:15377"/>
        <dbReference type="ChEBI" id="CHEBI:15378"/>
        <dbReference type="ChEBI" id="CHEBI:15379"/>
        <dbReference type="ChEBI" id="CHEBI:57618"/>
        <dbReference type="ChEBI" id="CHEBI:58210"/>
        <dbReference type="ChEBI" id="CHEBI:132255"/>
        <dbReference type="ChEBI" id="CHEBI:132256"/>
    </reaction>
    <physiologicalReaction direction="left-to-right" evidence="21">
        <dbReference type="Rhea" id="RHEA:50297"/>
    </physiologicalReaction>
</comment>
<dbReference type="EMBL" id="GG666573">
    <property type="protein sequence ID" value="EEN53637.1"/>
    <property type="molecule type" value="Genomic_DNA"/>
</dbReference>
<evidence type="ECO:0000256" key="17">
    <source>
        <dbReference type="ARBA" id="ARBA00023128"/>
    </source>
</evidence>
<dbReference type="SUPFAM" id="SSF48264">
    <property type="entry name" value="Cytochrome P450"/>
    <property type="match status" value="1"/>
</dbReference>
<evidence type="ECO:0000256" key="27">
    <source>
        <dbReference type="PIRSR" id="PIRSR602401-1"/>
    </source>
</evidence>
<evidence type="ECO:0000256" key="20">
    <source>
        <dbReference type="ARBA" id="ARBA00051320"/>
    </source>
</evidence>
<gene>
    <name evidence="29" type="ORF">BRAFLDRAFT_59118</name>
</gene>
<comment type="cofactor">
    <cofactor evidence="1 27">
        <name>heme</name>
        <dbReference type="ChEBI" id="CHEBI:30413"/>
    </cofactor>
</comment>
<evidence type="ECO:0000256" key="16">
    <source>
        <dbReference type="ARBA" id="ARBA00023098"/>
    </source>
</evidence>
<evidence type="ECO:0000256" key="22">
    <source>
        <dbReference type="ARBA" id="ARBA00052378"/>
    </source>
</evidence>
<dbReference type="PANTHER" id="PTHR24300">
    <property type="entry name" value="CYTOCHROME P450 508A4-RELATED"/>
    <property type="match status" value="1"/>
</dbReference>
<evidence type="ECO:0000256" key="23">
    <source>
        <dbReference type="ARBA" id="ARBA00058812"/>
    </source>
</evidence>
<keyword evidence="16" id="KW-0443">Lipid metabolism</keyword>
<protein>
    <recommendedName>
        <fullName evidence="25">Cytochrome P450 2U1</fullName>
        <ecNumber evidence="24">1.14.14.80</ecNumber>
    </recommendedName>
    <alternativeName>
        <fullName evidence="26">Long-chain fatty acid omega-monooxygenase</fullName>
    </alternativeName>
</protein>
<evidence type="ECO:0000256" key="7">
    <source>
        <dbReference type="ARBA" id="ARBA00022692"/>
    </source>
</evidence>
<dbReference type="GO" id="GO:0005506">
    <property type="term" value="F:iron ion binding"/>
    <property type="evidence" value="ECO:0007669"/>
    <property type="project" value="InterPro"/>
</dbReference>
<evidence type="ECO:0000256" key="1">
    <source>
        <dbReference type="ARBA" id="ARBA00001971"/>
    </source>
</evidence>
<keyword evidence="11" id="KW-0492">Microsome</keyword>
<dbReference type="PRINTS" id="PR00385">
    <property type="entry name" value="P450"/>
</dbReference>
<keyword evidence="18" id="KW-0472">Membrane</keyword>
<dbReference type="PRINTS" id="PR00463">
    <property type="entry name" value="EP450I"/>
</dbReference>
<dbReference type="InterPro" id="IPR002401">
    <property type="entry name" value="Cyt_P450_E_grp-I"/>
</dbReference>
<dbReference type="InParanoid" id="C3Z1L9"/>
<comment type="catalytic activity">
    <reaction evidence="22">
        <text>an omega-methyl-long-chain fatty acid + reduced [NADPH--hemoprotein reductase] + O2 = an omega-hydroxy-long-chain fatty acid + oxidized [NADPH--hemoprotein reductase] + H2O + H(+)</text>
        <dbReference type="Rhea" id="RHEA:56748"/>
        <dbReference type="Rhea" id="RHEA-COMP:11964"/>
        <dbReference type="Rhea" id="RHEA-COMP:11965"/>
        <dbReference type="ChEBI" id="CHEBI:15377"/>
        <dbReference type="ChEBI" id="CHEBI:15378"/>
        <dbReference type="ChEBI" id="CHEBI:15379"/>
        <dbReference type="ChEBI" id="CHEBI:57618"/>
        <dbReference type="ChEBI" id="CHEBI:58210"/>
        <dbReference type="ChEBI" id="CHEBI:140991"/>
        <dbReference type="ChEBI" id="CHEBI:140992"/>
        <dbReference type="EC" id="1.14.14.80"/>
    </reaction>
    <physiologicalReaction direction="left-to-right" evidence="22">
        <dbReference type="Rhea" id="RHEA:56749"/>
    </physiologicalReaction>
</comment>
<comment type="catalytic activity">
    <reaction evidence="20">
        <text>(5Z,8Z,11Z,14Z)-eicosatetraenoate + reduced [NADPH--hemoprotein reductase] + O2 = 20-hydroxy-(5Z,8Z,11Z,14Z)-eicosatetraenoate + oxidized [NADPH--hemoprotein reductase] + H2O + H(+)</text>
        <dbReference type="Rhea" id="RHEA:39755"/>
        <dbReference type="Rhea" id="RHEA-COMP:11964"/>
        <dbReference type="Rhea" id="RHEA-COMP:11965"/>
        <dbReference type="ChEBI" id="CHEBI:15377"/>
        <dbReference type="ChEBI" id="CHEBI:15378"/>
        <dbReference type="ChEBI" id="CHEBI:15379"/>
        <dbReference type="ChEBI" id="CHEBI:32395"/>
        <dbReference type="ChEBI" id="CHEBI:57618"/>
        <dbReference type="ChEBI" id="CHEBI:58210"/>
        <dbReference type="ChEBI" id="CHEBI:76624"/>
    </reaction>
    <physiologicalReaction direction="left-to-right" evidence="20">
        <dbReference type="Rhea" id="RHEA:39756"/>
    </physiologicalReaction>
</comment>
<feature type="binding site" description="axial binding residue" evidence="27">
    <location>
        <position position="386"/>
    </location>
    <ligand>
        <name>heme</name>
        <dbReference type="ChEBI" id="CHEBI:30413"/>
    </ligand>
    <ligandPart>
        <name>Fe</name>
        <dbReference type="ChEBI" id="CHEBI:18248"/>
    </ligandPart>
</feature>
<sequence>MCFRIASKLHVVISGHDAIRHALVTRADDFSSRKVPPTTAYIRGDGTSSKAAKGVLFAEYGPDWRQQRRFALKTLRDFGVGKRSLEGKICEEAAALSQKLVAKDGEPFNIKPLLQNSVSNIICSIVFGKRFEYGDPEFLRIITLLNKVVETKPDRDILVNIHPVFRHIPFVSQEEKKLTKNTLEMQEFCIHQIQQHRATFDPNDIRDFIDAFLLEQRHAGGDQTQNGFTDKQLQEVLLDLFLAGTETTSTAIGWALFDMLLYPNVQEKASCYFLVHQEIDSVLGQAVPSYSLRDKMPYTTATLAEVQRINTILPYSVPHATSTDTTLNGYTIPEDAIILVNLWSVHMDPQLFPVPDKFNPGRFLDQDGNFSKHPALISFSIGPRVCLGEQLARMELFVLFVSLMQRFTFQLPEGAPALSTPGKMTSLINMPHPHELCAVPRG</sequence>
<name>C3Z1L9_BRAFL</name>
<proteinExistence type="inferred from homology"/>
<evidence type="ECO:0000313" key="29">
    <source>
        <dbReference type="EMBL" id="EEN53637.1"/>
    </source>
</evidence>
<evidence type="ECO:0000256" key="5">
    <source>
        <dbReference type="ARBA" id="ARBA00010617"/>
    </source>
</evidence>
<evidence type="ECO:0000256" key="3">
    <source>
        <dbReference type="ARBA" id="ARBA00004448"/>
    </source>
</evidence>
<dbReference type="AlphaFoldDB" id="C3Z1L9"/>
<dbReference type="eggNOG" id="KOG0156">
    <property type="taxonomic scope" value="Eukaryota"/>
</dbReference>